<evidence type="ECO:0000256" key="1">
    <source>
        <dbReference type="SAM" id="Coils"/>
    </source>
</evidence>
<accession>A0A1B8G878</accession>
<reference evidence="2 3" key="1">
    <citation type="submission" date="2016-03" db="EMBL/GenBank/DDBJ databases">
        <title>Comparative genomics of Pseudogymnoascus destructans, the fungus causing white-nose syndrome of bats.</title>
        <authorList>
            <person name="Palmer J.M."/>
            <person name="Drees K.P."/>
            <person name="Foster J.T."/>
            <person name="Lindner D.L."/>
        </authorList>
    </citation>
    <scope>NUCLEOTIDE SEQUENCE [LARGE SCALE GENOMIC DNA]</scope>
    <source>
        <strain evidence="2 3">UAMH 10579</strain>
    </source>
</reference>
<feature type="coiled-coil region" evidence="1">
    <location>
        <begin position="31"/>
        <end position="62"/>
    </location>
</feature>
<reference evidence="3" key="2">
    <citation type="journal article" date="2018" name="Nat. Commun.">
        <title>Extreme sensitivity to ultraviolet light in the fungal pathogen causing white-nose syndrome of bats.</title>
        <authorList>
            <person name="Palmer J.M."/>
            <person name="Drees K.P."/>
            <person name="Foster J.T."/>
            <person name="Lindner D.L."/>
        </authorList>
    </citation>
    <scope>NUCLEOTIDE SEQUENCE [LARGE SCALE GENOMIC DNA]</scope>
    <source>
        <strain evidence="3">UAMH 10579</strain>
    </source>
</reference>
<proteinExistence type="predicted"/>
<evidence type="ECO:0000313" key="2">
    <source>
        <dbReference type="EMBL" id="OBT92033.1"/>
    </source>
</evidence>
<dbReference type="STRING" id="342668.A0A1B8G878"/>
<gene>
    <name evidence="2" type="ORF">VE01_10299</name>
</gene>
<keyword evidence="3" id="KW-1185">Reference proteome</keyword>
<dbReference type="GeneID" id="28843685"/>
<dbReference type="AlphaFoldDB" id="A0A1B8G878"/>
<protein>
    <submittedName>
        <fullName evidence="2">Uncharacterized protein</fullName>
    </submittedName>
</protein>
<dbReference type="EMBL" id="KV460275">
    <property type="protein sequence ID" value="OBT92033.1"/>
    <property type="molecule type" value="Genomic_DNA"/>
</dbReference>
<evidence type="ECO:0000313" key="3">
    <source>
        <dbReference type="Proteomes" id="UP000091956"/>
    </source>
</evidence>
<dbReference type="RefSeq" id="XP_018125766.1">
    <property type="nucleotide sequence ID" value="XM_018279702.1"/>
</dbReference>
<sequence>MASRTIPVLPVPGEPNKLILKEWQEVYGGSAAKEQRRLEVEKAAAKKAAKKAKKEKSQQLEKTSTVDQTVDQKLKTLTVAEAS</sequence>
<keyword evidence="1" id="KW-0175">Coiled coil</keyword>
<name>A0A1B8G878_9PEZI</name>
<organism evidence="2 3">
    <name type="scientific">Pseudogymnoascus verrucosus</name>
    <dbReference type="NCBI Taxonomy" id="342668"/>
    <lineage>
        <taxon>Eukaryota</taxon>
        <taxon>Fungi</taxon>
        <taxon>Dikarya</taxon>
        <taxon>Ascomycota</taxon>
        <taxon>Pezizomycotina</taxon>
        <taxon>Leotiomycetes</taxon>
        <taxon>Thelebolales</taxon>
        <taxon>Thelebolaceae</taxon>
        <taxon>Pseudogymnoascus</taxon>
    </lineage>
</organism>
<dbReference type="Proteomes" id="UP000091956">
    <property type="component" value="Unassembled WGS sequence"/>
</dbReference>